<proteinExistence type="predicted"/>
<dbReference type="InterPro" id="IPR011013">
    <property type="entry name" value="Gal_mutarotase_sf_dom"/>
</dbReference>
<dbReference type="RefSeq" id="WP_041898605.1">
    <property type="nucleotide sequence ID" value="NZ_CP010086.2"/>
</dbReference>
<dbReference type="OrthoDB" id="9795355at2"/>
<dbReference type="GO" id="GO:0016853">
    <property type="term" value="F:isomerase activity"/>
    <property type="evidence" value="ECO:0007669"/>
    <property type="project" value="InterPro"/>
</dbReference>
<dbReference type="GO" id="GO:0005975">
    <property type="term" value="P:carbohydrate metabolic process"/>
    <property type="evidence" value="ECO:0007669"/>
    <property type="project" value="InterPro"/>
</dbReference>
<dbReference type="SUPFAM" id="SSF74650">
    <property type="entry name" value="Galactose mutarotase-like"/>
    <property type="match status" value="1"/>
</dbReference>
<evidence type="ECO:0000313" key="2">
    <source>
        <dbReference type="Proteomes" id="UP000031866"/>
    </source>
</evidence>
<dbReference type="InterPro" id="IPR037481">
    <property type="entry name" value="LacX"/>
</dbReference>
<dbReference type="EMBL" id="CP010086">
    <property type="protein sequence ID" value="AJH00690.1"/>
    <property type="molecule type" value="Genomic_DNA"/>
</dbReference>
<dbReference type="Pfam" id="PF01263">
    <property type="entry name" value="Aldose_epim"/>
    <property type="match status" value="1"/>
</dbReference>
<accession>A0A0B5QEM6</accession>
<dbReference type="PANTHER" id="PTHR11122:SF13">
    <property type="entry name" value="GLUCOSE-6-PHOSPHATE 1-EPIMERASE"/>
    <property type="match status" value="1"/>
</dbReference>
<dbReference type="GO" id="GO:0030246">
    <property type="term" value="F:carbohydrate binding"/>
    <property type="evidence" value="ECO:0007669"/>
    <property type="project" value="InterPro"/>
</dbReference>
<gene>
    <name evidence="1" type="ORF">LF65_04148</name>
</gene>
<dbReference type="InterPro" id="IPR014718">
    <property type="entry name" value="GH-type_carb-bd"/>
</dbReference>
<organism evidence="1 2">
    <name type="scientific">Clostridium beijerinckii</name>
    <name type="common">Clostridium MP</name>
    <dbReference type="NCBI Taxonomy" id="1520"/>
    <lineage>
        <taxon>Bacteria</taxon>
        <taxon>Bacillati</taxon>
        <taxon>Bacillota</taxon>
        <taxon>Clostridia</taxon>
        <taxon>Eubacteriales</taxon>
        <taxon>Clostridiaceae</taxon>
        <taxon>Clostridium</taxon>
    </lineage>
</organism>
<reference evidence="2" key="1">
    <citation type="submission" date="2014-12" db="EMBL/GenBank/DDBJ databases">
        <title>Genome sequence of Clostridium beijerinckii strain 59B.</title>
        <authorList>
            <person name="Little G.T."/>
            <person name="Minton N.P."/>
        </authorList>
    </citation>
    <scope>NUCLEOTIDE SEQUENCE [LARGE SCALE GENOMIC DNA]</scope>
    <source>
        <strain evidence="2">59B</strain>
    </source>
</reference>
<dbReference type="InterPro" id="IPR008183">
    <property type="entry name" value="Aldose_1/G6P_1-epimerase"/>
</dbReference>
<dbReference type="PANTHER" id="PTHR11122">
    <property type="entry name" value="APOSPORY-ASSOCIATED PROTEIN C-RELATED"/>
    <property type="match status" value="1"/>
</dbReference>
<dbReference type="AlphaFoldDB" id="A0A0B5QEM6"/>
<dbReference type="KEGG" id="cbei:LF65_04148"/>
<dbReference type="STRING" id="1520.LF65_04148"/>
<protein>
    <submittedName>
        <fullName evidence="1">Galactose mutarotase</fullName>
    </submittedName>
</protein>
<evidence type="ECO:0000313" key="1">
    <source>
        <dbReference type="EMBL" id="AJH00690.1"/>
    </source>
</evidence>
<dbReference type="Proteomes" id="UP000031866">
    <property type="component" value="Chromosome"/>
</dbReference>
<sequence>MIYSIENSKIKITASTHGAELHSITGQKEGTEYLWNGDAKYWKYHAPHLFPIVGKVVDSKLKVDGIQYEMPAHGLARISEFTLLIESNNSLTFGLNYSEDTLKIYPYRFSLFVTYTLEENSIIVTYKVINLDDRDIVFSIGAHPAFMCPIEKGEELEECYLQFNKKETSSIIEVTKDTYLSRKRIECLRDTDTLPLSRELFRNGVLVFDDLKSDKISLKSKNHDKSLSIEFKGFPHLGIWAPETGAPFLCIEPWFGHADYEDFAGEFRDKEGTISLSTDKVFECSYKISIEE</sequence>
<dbReference type="CDD" id="cd09024">
    <property type="entry name" value="Aldose_epim_lacX"/>
    <property type="match status" value="1"/>
</dbReference>
<name>A0A0B5QEM6_CLOBE</name>
<dbReference type="Gene3D" id="2.70.98.10">
    <property type="match status" value="1"/>
</dbReference>